<accession>A0A9R0HWQ3</accession>
<organism evidence="1 2">
    <name type="scientific">Spinacia oleracea</name>
    <name type="common">Spinach</name>
    <dbReference type="NCBI Taxonomy" id="3562"/>
    <lineage>
        <taxon>Eukaryota</taxon>
        <taxon>Viridiplantae</taxon>
        <taxon>Streptophyta</taxon>
        <taxon>Embryophyta</taxon>
        <taxon>Tracheophyta</taxon>
        <taxon>Spermatophyta</taxon>
        <taxon>Magnoliopsida</taxon>
        <taxon>eudicotyledons</taxon>
        <taxon>Gunneridae</taxon>
        <taxon>Pentapetalae</taxon>
        <taxon>Caryophyllales</taxon>
        <taxon>Chenopodiaceae</taxon>
        <taxon>Chenopodioideae</taxon>
        <taxon>Anserineae</taxon>
        <taxon>Spinacia</taxon>
    </lineage>
</organism>
<keyword evidence="1" id="KW-1185">Reference proteome</keyword>
<sequence>MFSSVCEIYFPLYVLTSLPPKKKKKKNPKTSWKLYKLRYITFLYVLILKKNYLVKKRNFYIVVWKIFCKVVFFHKKVRESMENNWEKLLALRYLMANSHPFHGAFIPNDVYQFAHGKEEVRPTPNLVRKDHHIMDMEFVNPYYSPQSSTYGSESRRFALETVVTPPAKETAKSMFNRALPQQEAPMFVTSNPYYSPQSSTYSSDSNIFALDTMVTPPAKETAKSFLNRPLPQPKEAPTFNTSNPYYSPVSSTYNSCSTRKFALKTKETPPPTKEAANSKLHQALPIQSKNAPTVSPHLTSPDWSPLDDNITITYASSNETPPRKAIDEHMHRAIYGPTQMKRLPVFVDICL</sequence>
<reference evidence="2" key="2">
    <citation type="submission" date="2025-08" db="UniProtKB">
        <authorList>
            <consortium name="RefSeq"/>
        </authorList>
    </citation>
    <scope>IDENTIFICATION</scope>
    <source>
        <tissue evidence="2">Leaf</tissue>
    </source>
</reference>
<dbReference type="Proteomes" id="UP000813463">
    <property type="component" value="Chromosome 2"/>
</dbReference>
<protein>
    <submittedName>
        <fullName evidence="2">Uncharacterized protein isoform X2</fullName>
    </submittedName>
</protein>
<evidence type="ECO:0000313" key="2">
    <source>
        <dbReference type="RefSeq" id="XP_021838175.2"/>
    </source>
</evidence>
<reference evidence="1" key="1">
    <citation type="journal article" date="2021" name="Nat. Commun.">
        <title>Genomic analyses provide insights into spinach domestication and the genetic basis of agronomic traits.</title>
        <authorList>
            <person name="Cai X."/>
            <person name="Sun X."/>
            <person name="Xu C."/>
            <person name="Sun H."/>
            <person name="Wang X."/>
            <person name="Ge C."/>
            <person name="Zhang Z."/>
            <person name="Wang Q."/>
            <person name="Fei Z."/>
            <person name="Jiao C."/>
            <person name="Wang Q."/>
        </authorList>
    </citation>
    <scope>NUCLEOTIDE SEQUENCE [LARGE SCALE GENOMIC DNA]</scope>
    <source>
        <strain evidence="1">cv. Varoflay</strain>
    </source>
</reference>
<dbReference type="GeneID" id="110777900"/>
<gene>
    <name evidence="2" type="primary">LOC110777900</name>
</gene>
<evidence type="ECO:0000313" key="1">
    <source>
        <dbReference type="Proteomes" id="UP000813463"/>
    </source>
</evidence>
<name>A0A9R0HWQ3_SPIOL</name>
<proteinExistence type="predicted"/>
<dbReference type="AlphaFoldDB" id="A0A9R0HWQ3"/>
<dbReference type="RefSeq" id="XP_021838175.2">
    <property type="nucleotide sequence ID" value="XM_021982483.2"/>
</dbReference>